<sequence length="81" mass="8833">MNSMGPRRTVAQLEPRDTGRGAQSRGGRWWSMCPWRSTGKLEAREISSPPRSTVELGHDGGIAQERKDASRKAGPQKNSGA</sequence>
<accession>A0A6G1C909</accession>
<proteinExistence type="predicted"/>
<dbReference type="AlphaFoldDB" id="A0A6G1C909"/>
<gene>
    <name evidence="2" type="ORF">E2562_034052</name>
</gene>
<dbReference type="Proteomes" id="UP000479710">
    <property type="component" value="Unassembled WGS sequence"/>
</dbReference>
<protein>
    <submittedName>
        <fullName evidence="2">Uncharacterized protein</fullName>
    </submittedName>
</protein>
<organism evidence="2 3">
    <name type="scientific">Oryza meyeriana var. granulata</name>
    <dbReference type="NCBI Taxonomy" id="110450"/>
    <lineage>
        <taxon>Eukaryota</taxon>
        <taxon>Viridiplantae</taxon>
        <taxon>Streptophyta</taxon>
        <taxon>Embryophyta</taxon>
        <taxon>Tracheophyta</taxon>
        <taxon>Spermatophyta</taxon>
        <taxon>Magnoliopsida</taxon>
        <taxon>Liliopsida</taxon>
        <taxon>Poales</taxon>
        <taxon>Poaceae</taxon>
        <taxon>BOP clade</taxon>
        <taxon>Oryzoideae</taxon>
        <taxon>Oryzeae</taxon>
        <taxon>Oryzinae</taxon>
        <taxon>Oryza</taxon>
        <taxon>Oryza meyeriana</taxon>
    </lineage>
</organism>
<reference evidence="2 3" key="1">
    <citation type="submission" date="2019-11" db="EMBL/GenBank/DDBJ databases">
        <title>Whole genome sequence of Oryza granulata.</title>
        <authorList>
            <person name="Li W."/>
        </authorList>
    </citation>
    <scope>NUCLEOTIDE SEQUENCE [LARGE SCALE GENOMIC DNA]</scope>
    <source>
        <strain evidence="3">cv. Menghai</strain>
        <tissue evidence="2">Leaf</tissue>
    </source>
</reference>
<feature type="region of interest" description="Disordered" evidence="1">
    <location>
        <begin position="1"/>
        <end position="81"/>
    </location>
</feature>
<name>A0A6G1C909_9ORYZ</name>
<evidence type="ECO:0000313" key="3">
    <source>
        <dbReference type="Proteomes" id="UP000479710"/>
    </source>
</evidence>
<keyword evidence="3" id="KW-1185">Reference proteome</keyword>
<comment type="caution">
    <text evidence="2">The sequence shown here is derived from an EMBL/GenBank/DDBJ whole genome shotgun (WGS) entry which is preliminary data.</text>
</comment>
<evidence type="ECO:0000313" key="2">
    <source>
        <dbReference type="EMBL" id="KAF0897155.1"/>
    </source>
</evidence>
<evidence type="ECO:0000256" key="1">
    <source>
        <dbReference type="SAM" id="MobiDB-lite"/>
    </source>
</evidence>
<dbReference type="EMBL" id="SPHZ02000010">
    <property type="protein sequence ID" value="KAF0897155.1"/>
    <property type="molecule type" value="Genomic_DNA"/>
</dbReference>